<dbReference type="eggNOG" id="KOG1045">
    <property type="taxonomic scope" value="Eukaryota"/>
</dbReference>
<proteinExistence type="inferred from homology"/>
<evidence type="ECO:0000256" key="9">
    <source>
        <dbReference type="ARBA" id="ARBA00022884"/>
    </source>
</evidence>
<dbReference type="Gene3D" id="3.40.50.150">
    <property type="entry name" value="Vaccinia Virus protein VP39"/>
    <property type="match status" value="1"/>
</dbReference>
<evidence type="ECO:0000313" key="13">
    <source>
        <dbReference type="EMBL" id="EGG13160.1"/>
    </source>
</evidence>
<keyword evidence="7" id="KW-0479">Metal-binding</keyword>
<evidence type="ECO:0000256" key="4">
    <source>
        <dbReference type="ARBA" id="ARBA00022603"/>
    </source>
</evidence>
<dbReference type="GO" id="GO:0005634">
    <property type="term" value="C:nucleus"/>
    <property type="evidence" value="ECO:0007669"/>
    <property type="project" value="TreeGrafter"/>
</dbReference>
<dbReference type="Proteomes" id="UP000001072">
    <property type="component" value="Unassembled WGS sequence"/>
</dbReference>
<evidence type="ECO:0000256" key="3">
    <source>
        <dbReference type="ARBA" id="ARBA00021330"/>
    </source>
</evidence>
<evidence type="ECO:0000256" key="5">
    <source>
        <dbReference type="ARBA" id="ARBA00022679"/>
    </source>
</evidence>
<evidence type="ECO:0000256" key="12">
    <source>
        <dbReference type="ARBA" id="ARBA00048418"/>
    </source>
</evidence>
<dbReference type="InParanoid" id="F4R3I9"/>
<dbReference type="EC" id="2.1.1.386" evidence="11"/>
<dbReference type="RefSeq" id="XP_007404098.1">
    <property type="nucleotide sequence ID" value="XM_007404036.1"/>
</dbReference>
<dbReference type="GO" id="GO:0005737">
    <property type="term" value="C:cytoplasm"/>
    <property type="evidence" value="ECO:0007669"/>
    <property type="project" value="TreeGrafter"/>
</dbReference>
<evidence type="ECO:0000256" key="11">
    <source>
        <dbReference type="ARBA" id="ARBA00035025"/>
    </source>
</evidence>
<dbReference type="EMBL" id="GL883090">
    <property type="protein sequence ID" value="EGG13160.1"/>
    <property type="molecule type" value="Genomic_DNA"/>
</dbReference>
<name>F4R3I9_MELLP</name>
<dbReference type="GO" id="GO:0090486">
    <property type="term" value="F:small RNA 2'-O-methyltransferase activity"/>
    <property type="evidence" value="ECO:0007669"/>
    <property type="project" value="UniProtKB-EC"/>
</dbReference>
<evidence type="ECO:0000256" key="2">
    <source>
        <dbReference type="ARBA" id="ARBA00009026"/>
    </source>
</evidence>
<comment type="cofactor">
    <cofactor evidence="1">
        <name>Mg(2+)</name>
        <dbReference type="ChEBI" id="CHEBI:18420"/>
    </cofactor>
</comment>
<evidence type="ECO:0000256" key="8">
    <source>
        <dbReference type="ARBA" id="ARBA00022842"/>
    </source>
</evidence>
<protein>
    <recommendedName>
        <fullName evidence="3">Small RNA 2'-O-methyltransferase</fullName>
        <ecNumber evidence="11">2.1.1.386</ecNumber>
    </recommendedName>
</protein>
<dbReference type="SUPFAM" id="SSF53335">
    <property type="entry name" value="S-adenosyl-L-methionine-dependent methyltransferases"/>
    <property type="match status" value="1"/>
</dbReference>
<keyword evidence="9" id="KW-0694">RNA-binding</keyword>
<dbReference type="OrthoDB" id="2154311at2759"/>
<comment type="similarity">
    <text evidence="2">Belongs to the methyltransferase superfamily. HEN1 family.</text>
</comment>
<dbReference type="GO" id="GO:0046872">
    <property type="term" value="F:metal ion binding"/>
    <property type="evidence" value="ECO:0007669"/>
    <property type="project" value="UniProtKB-KW"/>
</dbReference>
<dbReference type="VEuPathDB" id="FungiDB:MELLADRAFT_32370"/>
<keyword evidence="14" id="KW-1185">Reference proteome</keyword>
<dbReference type="GO" id="GO:0003723">
    <property type="term" value="F:RNA binding"/>
    <property type="evidence" value="ECO:0007669"/>
    <property type="project" value="UniProtKB-KW"/>
</dbReference>
<dbReference type="GO" id="GO:0001510">
    <property type="term" value="P:RNA methylation"/>
    <property type="evidence" value="ECO:0007669"/>
    <property type="project" value="InterPro"/>
</dbReference>
<evidence type="ECO:0000256" key="7">
    <source>
        <dbReference type="ARBA" id="ARBA00022723"/>
    </source>
</evidence>
<evidence type="ECO:0000313" key="14">
    <source>
        <dbReference type="Proteomes" id="UP000001072"/>
    </source>
</evidence>
<evidence type="ECO:0000256" key="10">
    <source>
        <dbReference type="ARBA" id="ARBA00023158"/>
    </source>
</evidence>
<evidence type="ECO:0000256" key="1">
    <source>
        <dbReference type="ARBA" id="ARBA00001946"/>
    </source>
</evidence>
<keyword evidence="10" id="KW-0943">RNA-mediated gene silencing</keyword>
<dbReference type="GO" id="GO:0030422">
    <property type="term" value="P:siRNA processing"/>
    <property type="evidence" value="ECO:0007669"/>
    <property type="project" value="TreeGrafter"/>
</dbReference>
<comment type="catalytic activity">
    <reaction evidence="12">
        <text>small RNA 3'-end nucleotide + S-adenosyl-L-methionine = small RNA 3'-end 2'-O-methylnucleotide + S-adenosyl-L-homocysteine + H(+)</text>
        <dbReference type="Rhea" id="RHEA:37887"/>
        <dbReference type="Rhea" id="RHEA-COMP:10415"/>
        <dbReference type="Rhea" id="RHEA-COMP:10416"/>
        <dbReference type="ChEBI" id="CHEBI:15378"/>
        <dbReference type="ChEBI" id="CHEBI:57856"/>
        <dbReference type="ChEBI" id="CHEBI:59789"/>
        <dbReference type="ChEBI" id="CHEBI:74896"/>
        <dbReference type="ChEBI" id="CHEBI:74898"/>
        <dbReference type="EC" id="2.1.1.386"/>
    </reaction>
</comment>
<dbReference type="InterPro" id="IPR029063">
    <property type="entry name" value="SAM-dependent_MTases_sf"/>
</dbReference>
<keyword evidence="6" id="KW-0949">S-adenosyl-L-methionine</keyword>
<keyword evidence="5" id="KW-0808">Transferase</keyword>
<feature type="non-terminal residue" evidence="13">
    <location>
        <position position="133"/>
    </location>
</feature>
<organism evidence="14">
    <name type="scientific">Melampsora larici-populina (strain 98AG31 / pathotype 3-4-7)</name>
    <name type="common">Poplar leaf rust fungus</name>
    <dbReference type="NCBI Taxonomy" id="747676"/>
    <lineage>
        <taxon>Eukaryota</taxon>
        <taxon>Fungi</taxon>
        <taxon>Dikarya</taxon>
        <taxon>Basidiomycota</taxon>
        <taxon>Pucciniomycotina</taxon>
        <taxon>Pucciniomycetes</taxon>
        <taxon>Pucciniales</taxon>
        <taxon>Melampsoraceae</taxon>
        <taxon>Melampsora</taxon>
    </lineage>
</organism>
<reference evidence="14" key="1">
    <citation type="journal article" date="2011" name="Proc. Natl. Acad. Sci. U.S.A.">
        <title>Obligate biotrophy features unraveled by the genomic analysis of rust fungi.</title>
        <authorList>
            <person name="Duplessis S."/>
            <person name="Cuomo C.A."/>
            <person name="Lin Y.-C."/>
            <person name="Aerts A."/>
            <person name="Tisserant E."/>
            <person name="Veneault-Fourrey C."/>
            <person name="Joly D.L."/>
            <person name="Hacquard S."/>
            <person name="Amselem J."/>
            <person name="Cantarel B.L."/>
            <person name="Chiu R."/>
            <person name="Coutinho P.M."/>
            <person name="Feau N."/>
            <person name="Field M."/>
            <person name="Frey P."/>
            <person name="Gelhaye E."/>
            <person name="Goldberg J."/>
            <person name="Grabherr M.G."/>
            <person name="Kodira C.D."/>
            <person name="Kohler A."/>
            <person name="Kuees U."/>
            <person name="Lindquist E.A."/>
            <person name="Lucas S.M."/>
            <person name="Mago R."/>
            <person name="Mauceli E."/>
            <person name="Morin E."/>
            <person name="Murat C."/>
            <person name="Pangilinan J.L."/>
            <person name="Park R."/>
            <person name="Pearson M."/>
            <person name="Quesneville H."/>
            <person name="Rouhier N."/>
            <person name="Sakthikumar S."/>
            <person name="Salamov A.A."/>
            <person name="Schmutz J."/>
            <person name="Selles B."/>
            <person name="Shapiro H."/>
            <person name="Tanguay P."/>
            <person name="Tuskan G.A."/>
            <person name="Henrissat B."/>
            <person name="Van de Peer Y."/>
            <person name="Rouze P."/>
            <person name="Ellis J.G."/>
            <person name="Dodds P.N."/>
            <person name="Schein J.E."/>
            <person name="Zhong S."/>
            <person name="Hamelin R.C."/>
            <person name="Grigoriev I.V."/>
            <person name="Szabo L.J."/>
            <person name="Martin F."/>
        </authorList>
    </citation>
    <scope>NUCLEOTIDE SEQUENCE [LARGE SCALE GENOMIC DNA]</scope>
    <source>
        <strain evidence="14">98AG31 / pathotype 3-4-7</strain>
    </source>
</reference>
<feature type="non-terminal residue" evidence="13">
    <location>
        <position position="1"/>
    </location>
</feature>
<keyword evidence="8" id="KW-0460">Magnesium</keyword>
<dbReference type="AlphaFoldDB" id="F4R3I9"/>
<dbReference type="InterPro" id="IPR026610">
    <property type="entry name" value="Hen1"/>
</dbReference>
<dbReference type="GeneID" id="18927200"/>
<dbReference type="HOGENOM" id="CLU_1911652_0_0_1"/>
<accession>F4R3I9</accession>
<sequence length="133" mass="15611">GSQSRWEPLTVELWHGSLIHYNKNFKGVDCIVMSEVIEHLSPEVFDKFIPIVFAMYNPRVIVITTPNHDFNRYFDTSSPQSASYRFPDPTGRTSRIFRDDDHKFEWTEDEFKGWCDKTSQEYEYDVEITGCGS</sequence>
<dbReference type="KEGG" id="mlr:MELLADRAFT_32370"/>
<dbReference type="PANTHER" id="PTHR21404:SF3">
    <property type="entry name" value="SMALL RNA 2'-O-METHYLTRANSFERASE"/>
    <property type="match status" value="1"/>
</dbReference>
<dbReference type="PANTHER" id="PTHR21404">
    <property type="entry name" value="HEN1"/>
    <property type="match status" value="1"/>
</dbReference>
<keyword evidence="4" id="KW-0489">Methyltransferase</keyword>
<gene>
    <name evidence="13" type="ORF">MELLADRAFT_32370</name>
</gene>
<evidence type="ECO:0000256" key="6">
    <source>
        <dbReference type="ARBA" id="ARBA00022691"/>
    </source>
</evidence>